<dbReference type="EMBL" id="JALGCL010000005">
    <property type="protein sequence ID" value="MCJ0826765.1"/>
    <property type="molecule type" value="Genomic_DNA"/>
</dbReference>
<name>A0ABT0A6Z5_9GAMM</name>
<protein>
    <submittedName>
        <fullName evidence="4">EF-hand domain-containing protein</fullName>
    </submittedName>
</protein>
<feature type="region of interest" description="Disordered" evidence="1">
    <location>
        <begin position="27"/>
        <end position="77"/>
    </location>
</feature>
<evidence type="ECO:0000256" key="1">
    <source>
        <dbReference type="SAM" id="MobiDB-lite"/>
    </source>
</evidence>
<evidence type="ECO:0000313" key="4">
    <source>
        <dbReference type="EMBL" id="MCJ0826765.1"/>
    </source>
</evidence>
<dbReference type="PROSITE" id="PS00018">
    <property type="entry name" value="EF_HAND_1"/>
    <property type="match status" value="1"/>
</dbReference>
<dbReference type="RefSeq" id="WP_243322586.1">
    <property type="nucleotide sequence ID" value="NZ_JALGCL010000005.1"/>
</dbReference>
<proteinExistence type="predicted"/>
<dbReference type="Pfam" id="PF13202">
    <property type="entry name" value="EF-hand_5"/>
    <property type="match status" value="2"/>
</dbReference>
<dbReference type="InterPro" id="IPR018247">
    <property type="entry name" value="EF_Hand_1_Ca_BS"/>
</dbReference>
<evidence type="ECO:0000256" key="2">
    <source>
        <dbReference type="SAM" id="SignalP"/>
    </source>
</evidence>
<feature type="compositionally biased region" description="Low complexity" evidence="1">
    <location>
        <begin position="41"/>
        <end position="69"/>
    </location>
</feature>
<gene>
    <name evidence="4" type="ORF">MQC88_12515</name>
</gene>
<dbReference type="PROSITE" id="PS50222">
    <property type="entry name" value="EF_HAND_2"/>
    <property type="match status" value="1"/>
</dbReference>
<dbReference type="InterPro" id="IPR011992">
    <property type="entry name" value="EF-hand-dom_pair"/>
</dbReference>
<feature type="domain" description="EF-hand" evidence="3">
    <location>
        <begin position="93"/>
        <end position="128"/>
    </location>
</feature>
<dbReference type="Proteomes" id="UP001165423">
    <property type="component" value="Unassembled WGS sequence"/>
</dbReference>
<keyword evidence="2" id="KW-0732">Signal</keyword>
<feature type="signal peptide" evidence="2">
    <location>
        <begin position="1"/>
        <end position="24"/>
    </location>
</feature>
<dbReference type="Gene3D" id="1.10.238.10">
    <property type="entry name" value="EF-hand"/>
    <property type="match status" value="1"/>
</dbReference>
<sequence length="134" mass="13358">MTSRHLLSLGLAIAAAASAPLAFAQDANASTTAHENARVQPATPATPATPADPQAGTAATPATPAQPAADARKVTWSDLDADKDGKLTKTEAAPIDTLSQSFDAADADKDGALTTDEYKAYLAANGKGGGHSGS</sequence>
<accession>A0ABT0A6Z5</accession>
<comment type="caution">
    <text evidence="4">The sequence shown here is derived from an EMBL/GenBank/DDBJ whole genome shotgun (WGS) entry which is preliminary data.</text>
</comment>
<reference evidence="4 5" key="1">
    <citation type="submission" date="2022-03" db="EMBL/GenBank/DDBJ databases">
        <title>Luteimonas soily sp. nov., a novel bacterium isolated from the soil.</title>
        <authorList>
            <person name="Zhang X."/>
        </authorList>
    </citation>
    <scope>NUCLEOTIDE SEQUENCE [LARGE SCALE GENOMIC DNA]</scope>
    <source>
        <strain evidence="4 5">50</strain>
    </source>
</reference>
<evidence type="ECO:0000313" key="5">
    <source>
        <dbReference type="Proteomes" id="UP001165423"/>
    </source>
</evidence>
<keyword evidence="5" id="KW-1185">Reference proteome</keyword>
<evidence type="ECO:0000259" key="3">
    <source>
        <dbReference type="PROSITE" id="PS50222"/>
    </source>
</evidence>
<dbReference type="SUPFAM" id="SSF47473">
    <property type="entry name" value="EF-hand"/>
    <property type="match status" value="1"/>
</dbReference>
<organism evidence="4 5">
    <name type="scientific">Cognatiluteimonas sedimenti</name>
    <dbReference type="NCBI Taxonomy" id="2927791"/>
    <lineage>
        <taxon>Bacteria</taxon>
        <taxon>Pseudomonadati</taxon>
        <taxon>Pseudomonadota</taxon>
        <taxon>Gammaproteobacteria</taxon>
        <taxon>Lysobacterales</taxon>
        <taxon>Lysobacteraceae</taxon>
        <taxon>Cognatiluteimonas</taxon>
    </lineage>
</organism>
<dbReference type="InterPro" id="IPR002048">
    <property type="entry name" value="EF_hand_dom"/>
</dbReference>
<feature type="chain" id="PRO_5046505700" evidence="2">
    <location>
        <begin position="25"/>
        <end position="134"/>
    </location>
</feature>